<protein>
    <submittedName>
        <fullName evidence="1">Uncharacterized protein</fullName>
    </submittedName>
</protein>
<proteinExistence type="predicted"/>
<name>A0A183LAB9_9TREM</name>
<accession>A0A183LAB9</accession>
<organism evidence="1 2">
    <name type="scientific">Schistosoma margrebowiei</name>
    <dbReference type="NCBI Taxonomy" id="48269"/>
    <lineage>
        <taxon>Eukaryota</taxon>
        <taxon>Metazoa</taxon>
        <taxon>Spiralia</taxon>
        <taxon>Lophotrochozoa</taxon>
        <taxon>Platyhelminthes</taxon>
        <taxon>Trematoda</taxon>
        <taxon>Digenea</taxon>
        <taxon>Strigeidida</taxon>
        <taxon>Schistosomatoidea</taxon>
        <taxon>Schistosomatidae</taxon>
        <taxon>Schistosoma</taxon>
    </lineage>
</organism>
<gene>
    <name evidence="1" type="ORF">SMRZ_LOCUS744</name>
</gene>
<keyword evidence="2" id="KW-1185">Reference proteome</keyword>
<dbReference type="Proteomes" id="UP000277204">
    <property type="component" value="Unassembled WGS sequence"/>
</dbReference>
<dbReference type="AlphaFoldDB" id="A0A183LAB9"/>
<sequence length="85" mass="9448">MGGLCSSHDERNVFFGLSLFCFPSRFQSSSSLVMQFGDLRNQGVPVILKELVPLEGFDLVSPSFTVRDVTTEVSEPRPTSCRTEM</sequence>
<reference evidence="1 2" key="1">
    <citation type="submission" date="2018-11" db="EMBL/GenBank/DDBJ databases">
        <authorList>
            <consortium name="Pathogen Informatics"/>
        </authorList>
    </citation>
    <scope>NUCLEOTIDE SEQUENCE [LARGE SCALE GENOMIC DNA]</scope>
    <source>
        <strain evidence="1 2">Zambia</strain>
    </source>
</reference>
<dbReference type="EMBL" id="UZAI01000144">
    <property type="protein sequence ID" value="VDO49154.1"/>
    <property type="molecule type" value="Genomic_DNA"/>
</dbReference>
<evidence type="ECO:0000313" key="1">
    <source>
        <dbReference type="EMBL" id="VDO49154.1"/>
    </source>
</evidence>
<evidence type="ECO:0000313" key="2">
    <source>
        <dbReference type="Proteomes" id="UP000277204"/>
    </source>
</evidence>